<protein>
    <submittedName>
        <fullName evidence="1">Guanylate kinase</fullName>
    </submittedName>
</protein>
<name>A0A3S9PMI5_STRLT</name>
<dbReference type="OrthoDB" id="3575979at2"/>
<keyword evidence="2" id="KW-1185">Reference proteome</keyword>
<reference evidence="1 2" key="1">
    <citation type="submission" date="2018-12" db="EMBL/GenBank/DDBJ databases">
        <title>The whole draft genome of Streptomyce luteoverticillatus CGMCC 15060.</title>
        <authorList>
            <person name="Feng Z."/>
            <person name="Chen G."/>
            <person name="Zhang J."/>
            <person name="Zhu H."/>
            <person name="Yu X."/>
            <person name="Zhang W."/>
            <person name="Zhang X."/>
        </authorList>
    </citation>
    <scope>NUCLEOTIDE SEQUENCE [LARGE SCALE GENOMIC DNA]</scope>
    <source>
        <strain evidence="1 2">CGMCC 15060</strain>
    </source>
</reference>
<dbReference type="GO" id="GO:0016301">
    <property type="term" value="F:kinase activity"/>
    <property type="evidence" value="ECO:0007669"/>
    <property type="project" value="UniProtKB-KW"/>
</dbReference>
<dbReference type="EMBL" id="CP034587">
    <property type="protein sequence ID" value="AZQ73535.1"/>
    <property type="molecule type" value="Genomic_DNA"/>
</dbReference>
<dbReference type="AlphaFoldDB" id="A0A3S9PMI5"/>
<evidence type="ECO:0000313" key="2">
    <source>
        <dbReference type="Proteomes" id="UP000267900"/>
    </source>
</evidence>
<accession>A0A3S9PMI5</accession>
<dbReference type="RefSeq" id="WP_126916048.1">
    <property type="nucleotide sequence ID" value="NZ_CP034587.1"/>
</dbReference>
<keyword evidence="1" id="KW-0808">Transferase</keyword>
<sequence length="195" mass="21716">MNAAGVILYGPPGAGKDTVTAELVQQDPSYALFERLKAGPGRTAGYRLTSVQHIDSLDRAGEILYRNVRYEAEYAIDRGGLSELIDGGHTPVLHMGQVAGVKAVEVFPLHWIRVLLWCPYEVTKARCTERGDKDIEARLKAWRETQQDLLNHSADSWALALETNLLSPRESASAIHRAVEQKAEGRRHHIRRLVA</sequence>
<dbReference type="Proteomes" id="UP000267900">
    <property type="component" value="Chromosome"/>
</dbReference>
<dbReference type="SUPFAM" id="SSF52540">
    <property type="entry name" value="P-loop containing nucleoside triphosphate hydrolases"/>
    <property type="match status" value="1"/>
</dbReference>
<proteinExistence type="predicted"/>
<dbReference type="InterPro" id="IPR027417">
    <property type="entry name" value="P-loop_NTPase"/>
</dbReference>
<organism evidence="1 2">
    <name type="scientific">Streptomyces luteoverticillatus</name>
    <name type="common">Streptoverticillium luteoverticillatus</name>
    <dbReference type="NCBI Taxonomy" id="66425"/>
    <lineage>
        <taxon>Bacteria</taxon>
        <taxon>Bacillati</taxon>
        <taxon>Actinomycetota</taxon>
        <taxon>Actinomycetes</taxon>
        <taxon>Kitasatosporales</taxon>
        <taxon>Streptomycetaceae</taxon>
        <taxon>Streptomyces</taxon>
    </lineage>
</organism>
<keyword evidence="1" id="KW-0418">Kinase</keyword>
<dbReference type="Gene3D" id="3.40.50.300">
    <property type="entry name" value="P-loop containing nucleotide triphosphate hydrolases"/>
    <property type="match status" value="1"/>
</dbReference>
<evidence type="ECO:0000313" key="1">
    <source>
        <dbReference type="EMBL" id="AZQ73535.1"/>
    </source>
</evidence>
<gene>
    <name evidence="1" type="ORF">EKH77_22025</name>
</gene>